<evidence type="ECO:0000313" key="9">
    <source>
        <dbReference type="EMBL" id="SDX97409.1"/>
    </source>
</evidence>
<evidence type="ECO:0000256" key="1">
    <source>
        <dbReference type="ARBA" id="ARBA00022602"/>
    </source>
</evidence>
<dbReference type="Gene3D" id="3.40.50.1950">
    <property type="entry name" value="Flavin prenyltransferase-like"/>
    <property type="match status" value="1"/>
</dbReference>
<dbReference type="SUPFAM" id="SSF52507">
    <property type="entry name" value="Homo-oligomeric flavin-containing Cys decarboxylases, HFCD"/>
    <property type="match status" value="1"/>
</dbReference>
<dbReference type="NCBIfam" id="NF004685">
    <property type="entry name" value="PRK06029.1"/>
    <property type="match status" value="1"/>
</dbReference>
<protein>
    <recommendedName>
        <fullName evidence="7">Flavin prenyltransferase UbiX</fullName>
        <ecNumber evidence="7">2.5.1.129</ecNumber>
    </recommendedName>
</protein>
<dbReference type="Proteomes" id="UP000198672">
    <property type="component" value="Unassembled WGS sequence"/>
</dbReference>
<feature type="binding site" evidence="7">
    <location>
        <position position="55"/>
    </location>
    <ligand>
        <name>FMN</name>
        <dbReference type="ChEBI" id="CHEBI:58210"/>
    </ligand>
</feature>
<dbReference type="HAMAP" id="MF_01984">
    <property type="entry name" value="ubiX_pad"/>
    <property type="match status" value="1"/>
</dbReference>
<evidence type="ECO:0000256" key="4">
    <source>
        <dbReference type="ARBA" id="ARBA00022679"/>
    </source>
</evidence>
<feature type="binding site" evidence="7">
    <location>
        <position position="185"/>
    </location>
    <ligand>
        <name>dimethylallyl phosphate</name>
        <dbReference type="ChEBI" id="CHEBI:88052"/>
    </ligand>
</feature>
<dbReference type="EC" id="2.5.1.129" evidence="7"/>
<keyword evidence="10" id="KW-1185">Reference proteome</keyword>
<dbReference type="InterPro" id="IPR036551">
    <property type="entry name" value="Flavin_trans-like"/>
</dbReference>
<feature type="domain" description="Flavoprotein" evidence="8">
    <location>
        <begin position="22"/>
        <end position="206"/>
    </location>
</feature>
<sequence>MSASGAEVAVDAPHSAEDWPRTITLALTGASGAHYGLRLLECLIRAEVRVYLLISQAAQIVIKMETGLELPARPHEAEAVLSARFNAKAGQLRIFGRQEWTAPVASGSHPAAAMVICPCTAGTLGRLAAGLSSCLIERAADVMLKERRPLILVVRETPLSTIHLDNMLRLAQAGATIMPASPGFYHNPRQIDEVIDFMVARVLDHLGVAHTLLKRWGEGGSGQPPAV</sequence>
<proteinExistence type="inferred from homology"/>
<evidence type="ECO:0000256" key="5">
    <source>
        <dbReference type="ARBA" id="ARBA00050612"/>
    </source>
</evidence>
<feature type="binding site" evidence="7">
    <location>
        <begin position="120"/>
        <end position="123"/>
    </location>
    <ligand>
        <name>FMN</name>
        <dbReference type="ChEBI" id="CHEBI:58210"/>
    </ligand>
</feature>
<evidence type="ECO:0000259" key="8">
    <source>
        <dbReference type="Pfam" id="PF02441"/>
    </source>
</evidence>
<evidence type="ECO:0000256" key="2">
    <source>
        <dbReference type="ARBA" id="ARBA00022630"/>
    </source>
</evidence>
<dbReference type="RefSeq" id="WP_281241130.1">
    <property type="nucleotide sequence ID" value="NZ_FNOW01000022.1"/>
</dbReference>
<dbReference type="STRING" id="61595.SAMN05421644_12226"/>
<dbReference type="InterPro" id="IPR004507">
    <property type="entry name" value="UbiX-like"/>
</dbReference>
<reference evidence="10" key="1">
    <citation type="submission" date="2016-10" db="EMBL/GenBank/DDBJ databases">
        <authorList>
            <person name="Varghese N."/>
            <person name="Submissions S."/>
        </authorList>
    </citation>
    <scope>NUCLEOTIDE SEQUENCE [LARGE SCALE GENOMIC DNA]</scope>
    <source>
        <strain evidence="10">DSM 173</strain>
    </source>
</reference>
<name>A0A1H3G4W9_ALLWA</name>
<gene>
    <name evidence="7" type="primary">ubiX</name>
    <name evidence="9" type="ORF">SAMN05421644_12226</name>
</gene>
<comment type="function">
    <text evidence="7">Flavin prenyltransferase that catalyzes the synthesis of the prenylated FMN cofactor (prenyl-FMN) for 4-hydroxy-3-polyprenylbenzoic acid decarboxylase UbiD. The prenyltransferase is metal-independent and links a dimethylallyl moiety from dimethylallyl monophosphate (DMAP) to the flavin N5 and C6 atoms of FMN.</text>
</comment>
<organism evidence="9 10">
    <name type="scientific">Allochromatium warmingii</name>
    <name type="common">Chromatium warmingii</name>
    <dbReference type="NCBI Taxonomy" id="61595"/>
    <lineage>
        <taxon>Bacteria</taxon>
        <taxon>Pseudomonadati</taxon>
        <taxon>Pseudomonadota</taxon>
        <taxon>Gammaproteobacteria</taxon>
        <taxon>Chromatiales</taxon>
        <taxon>Chromatiaceae</taxon>
        <taxon>Allochromatium</taxon>
    </lineage>
</organism>
<dbReference type="EMBL" id="FNOW01000022">
    <property type="protein sequence ID" value="SDX97409.1"/>
    <property type="molecule type" value="Genomic_DNA"/>
</dbReference>
<comment type="similarity">
    <text evidence="6 7">Belongs to the UbiX/PAD1 family.</text>
</comment>
<feature type="binding site" evidence="7">
    <location>
        <position position="201"/>
    </location>
    <ligand>
        <name>dimethylallyl phosphate</name>
        <dbReference type="ChEBI" id="CHEBI:88052"/>
    </ligand>
</feature>
<dbReference type="GO" id="GO:0106141">
    <property type="term" value="F:flavin prenyltransferase activity"/>
    <property type="evidence" value="ECO:0007669"/>
    <property type="project" value="UniProtKB-EC"/>
</dbReference>
<keyword evidence="3 7" id="KW-0288">FMN</keyword>
<comment type="caution">
    <text evidence="7">Lacks conserved residue(s) required for the propagation of feature annotation.</text>
</comment>
<feature type="binding site" evidence="7">
    <location>
        <begin position="29"/>
        <end position="31"/>
    </location>
    <ligand>
        <name>FMN</name>
        <dbReference type="ChEBI" id="CHEBI:58210"/>
    </ligand>
</feature>
<evidence type="ECO:0000313" key="10">
    <source>
        <dbReference type="Proteomes" id="UP000198672"/>
    </source>
</evidence>
<dbReference type="AlphaFoldDB" id="A0A1H3G4W9"/>
<keyword evidence="1 7" id="KW-0637">Prenyltransferase</keyword>
<evidence type="ECO:0000256" key="6">
    <source>
        <dbReference type="ARBA" id="ARBA00060793"/>
    </source>
</evidence>
<comment type="catalytic activity">
    <reaction evidence="5 7">
        <text>dimethylallyl phosphate + FMNH2 = prenylated FMNH2 + phosphate</text>
        <dbReference type="Rhea" id="RHEA:37743"/>
        <dbReference type="ChEBI" id="CHEBI:43474"/>
        <dbReference type="ChEBI" id="CHEBI:57618"/>
        <dbReference type="ChEBI" id="CHEBI:87467"/>
        <dbReference type="ChEBI" id="CHEBI:88052"/>
        <dbReference type="EC" id="2.5.1.129"/>
    </reaction>
</comment>
<keyword evidence="2 7" id="KW-0285">Flavoprotein</keyword>
<dbReference type="NCBIfam" id="TIGR00421">
    <property type="entry name" value="ubiX_pad"/>
    <property type="match status" value="1"/>
</dbReference>
<dbReference type="InterPro" id="IPR003382">
    <property type="entry name" value="Flavoprotein"/>
</dbReference>
<feature type="binding site" evidence="7">
    <location>
        <position position="155"/>
    </location>
    <ligand>
        <name>FMN</name>
        <dbReference type="ChEBI" id="CHEBI:58210"/>
    </ligand>
</feature>
<accession>A0A1H3G4W9</accession>
<evidence type="ECO:0000256" key="7">
    <source>
        <dbReference type="HAMAP-Rule" id="MF_01984"/>
    </source>
</evidence>
<evidence type="ECO:0000256" key="3">
    <source>
        <dbReference type="ARBA" id="ARBA00022643"/>
    </source>
</evidence>
<dbReference type="Pfam" id="PF02441">
    <property type="entry name" value="Flavoprotein"/>
    <property type="match status" value="1"/>
</dbReference>
<dbReference type="FunFam" id="3.40.50.1950:FF:000001">
    <property type="entry name" value="Flavin prenyltransferase UbiX"/>
    <property type="match status" value="1"/>
</dbReference>
<keyword evidence="4 7" id="KW-0808">Transferase</keyword>